<proteinExistence type="predicted"/>
<keyword evidence="1" id="KW-0812">Transmembrane</keyword>
<keyword evidence="1" id="KW-1133">Transmembrane helix</keyword>
<keyword evidence="3" id="KW-1185">Reference proteome</keyword>
<feature type="transmembrane region" description="Helical" evidence="1">
    <location>
        <begin position="12"/>
        <end position="30"/>
    </location>
</feature>
<evidence type="ECO:0000313" key="3">
    <source>
        <dbReference type="Proteomes" id="UP000284219"/>
    </source>
</evidence>
<accession>A0A419SEF6</accession>
<dbReference type="PROSITE" id="PS51257">
    <property type="entry name" value="PROKAR_LIPOPROTEIN"/>
    <property type="match status" value="1"/>
</dbReference>
<evidence type="ECO:0000256" key="1">
    <source>
        <dbReference type="SAM" id="Phobius"/>
    </source>
</evidence>
<feature type="transmembrane region" description="Helical" evidence="1">
    <location>
        <begin position="142"/>
        <end position="159"/>
    </location>
</feature>
<protein>
    <recommendedName>
        <fullName evidence="4">YwiC-like protein</fullName>
    </recommendedName>
</protein>
<dbReference type="AlphaFoldDB" id="A0A419SEF6"/>
<organism evidence="2 3">
    <name type="scientific">Ammoniphilus oxalaticus</name>
    <dbReference type="NCBI Taxonomy" id="66863"/>
    <lineage>
        <taxon>Bacteria</taxon>
        <taxon>Bacillati</taxon>
        <taxon>Bacillota</taxon>
        <taxon>Bacilli</taxon>
        <taxon>Bacillales</taxon>
        <taxon>Paenibacillaceae</taxon>
        <taxon>Aneurinibacillus group</taxon>
        <taxon>Ammoniphilus</taxon>
    </lineage>
</organism>
<evidence type="ECO:0008006" key="4">
    <source>
        <dbReference type="Google" id="ProtNLM"/>
    </source>
</evidence>
<dbReference type="InterPro" id="IPR025576">
    <property type="entry name" value="YwiC"/>
</dbReference>
<comment type="caution">
    <text evidence="2">The sequence shown here is derived from an EMBL/GenBank/DDBJ whole genome shotgun (WGS) entry which is preliminary data.</text>
</comment>
<dbReference type="RefSeq" id="WP_120190814.1">
    <property type="nucleotide sequence ID" value="NZ_MCHY01000011.1"/>
</dbReference>
<sequence length="237" mass="26806">MKLVIPKQHGAWAMLIAPFVIGVGACGFIGYHVPLFIGWTLLYLATYPILLAFKREDLRSYFRSILTYLIPALLCLSVTLVYSWRLLLIGLLMLPFFLVNLYYAKKNRERSFINGLCATVIFSIGGLASYYLGTGYLDNKAAIVWALSVLFFTGSLFFVKSMIREKRNIMFRVISSGYHVLLLVISWALGVPWLFFAFLPSTIRSTAFYGKPLSIKGVGIVEVVNSVYFIIMCLVYL</sequence>
<feature type="transmembrane region" description="Helical" evidence="1">
    <location>
        <begin position="65"/>
        <end position="82"/>
    </location>
</feature>
<keyword evidence="1" id="KW-0472">Membrane</keyword>
<feature type="transmembrane region" description="Helical" evidence="1">
    <location>
        <begin position="111"/>
        <end position="130"/>
    </location>
</feature>
<feature type="transmembrane region" description="Helical" evidence="1">
    <location>
        <begin position="215"/>
        <end position="236"/>
    </location>
</feature>
<dbReference type="EMBL" id="MCHY01000011">
    <property type="protein sequence ID" value="RKD21702.1"/>
    <property type="molecule type" value="Genomic_DNA"/>
</dbReference>
<dbReference type="Pfam" id="PF14256">
    <property type="entry name" value="YwiC"/>
    <property type="match status" value="1"/>
</dbReference>
<reference evidence="2 3" key="1">
    <citation type="submission" date="2016-08" db="EMBL/GenBank/DDBJ databases">
        <title>Novel Firmicute Genomes.</title>
        <authorList>
            <person name="Poppleton D.I."/>
            <person name="Gribaldo S."/>
        </authorList>
    </citation>
    <scope>NUCLEOTIDE SEQUENCE [LARGE SCALE GENOMIC DNA]</scope>
    <source>
        <strain evidence="2 3">RAOx-1</strain>
    </source>
</reference>
<feature type="transmembrane region" description="Helical" evidence="1">
    <location>
        <begin position="88"/>
        <end position="104"/>
    </location>
</feature>
<evidence type="ECO:0000313" key="2">
    <source>
        <dbReference type="EMBL" id="RKD21702.1"/>
    </source>
</evidence>
<dbReference type="OrthoDB" id="2380563at2"/>
<name>A0A419SEF6_9BACL</name>
<feature type="transmembrane region" description="Helical" evidence="1">
    <location>
        <begin position="36"/>
        <end position="53"/>
    </location>
</feature>
<feature type="transmembrane region" description="Helical" evidence="1">
    <location>
        <begin position="180"/>
        <end position="203"/>
    </location>
</feature>
<gene>
    <name evidence="2" type="ORF">BEP19_13805</name>
</gene>
<dbReference type="Proteomes" id="UP000284219">
    <property type="component" value="Unassembled WGS sequence"/>
</dbReference>